<dbReference type="OrthoDB" id="580775at2"/>
<dbReference type="Proteomes" id="UP000658656">
    <property type="component" value="Unassembled WGS sequence"/>
</dbReference>
<dbReference type="EMBL" id="BNAV01000001">
    <property type="protein sequence ID" value="GHF35751.1"/>
    <property type="molecule type" value="Genomic_DNA"/>
</dbReference>
<comment type="caution">
    <text evidence="1">The sequence shown here is derived from an EMBL/GenBank/DDBJ whole genome shotgun (WGS) entry which is preliminary data.</text>
</comment>
<keyword evidence="2" id="KW-1185">Reference proteome</keyword>
<dbReference type="PANTHER" id="PTHR43845:SF1">
    <property type="entry name" value="BLR5969 PROTEIN"/>
    <property type="match status" value="1"/>
</dbReference>
<dbReference type="PANTHER" id="PTHR43845">
    <property type="entry name" value="BLR5969 PROTEIN"/>
    <property type="match status" value="1"/>
</dbReference>
<sequence>MASSTSFYDEALQTMTREDRRALQDERLAEASERIYGLPIPFFRRRLEEAGIGPGELSLANLSSVRPFVKADLRRSEAEHPPFGDYRGAAVMDCVRVAQTTGTTGKPTVLFWTPRDLEVEYNAYARNQWRQGYKPGETIMVTAHPGYLNNGEPMNRAAAERYGFLCVSIGPPTDDASIEPALRLLSLLKPNRYVVLGPALQRLNEAAVKFGYDPAEDLKLPPPDDSIAFQWRQISAGADAFSYLGTECSEQAGAHLNEDLAVVEVLDPVTYEPVPPGERGNLVITTLGRDSLVVRYDIGDVIRVDEAQCPCGETTRRGFYDGRRSDVVNVGGTQVMPIDVAIELAKDDDLGRPGPVYQLVRRGETQKRLEIRAEGDGGGHNAELLLEEKLGVDVEITVLPRGTMARASYKPSLVADEQ</sequence>
<dbReference type="RefSeq" id="WP_145934802.1">
    <property type="nucleotide sequence ID" value="NZ_BNAV01000001.1"/>
</dbReference>
<name>A0A8H9IR57_9PSEU</name>
<proteinExistence type="predicted"/>
<dbReference type="Gene3D" id="3.40.50.12780">
    <property type="entry name" value="N-terminal domain of ligase-like"/>
    <property type="match status" value="2"/>
</dbReference>
<evidence type="ECO:0000313" key="1">
    <source>
        <dbReference type="EMBL" id="GHF35751.1"/>
    </source>
</evidence>
<reference evidence="1" key="2">
    <citation type="submission" date="2020-09" db="EMBL/GenBank/DDBJ databases">
        <authorList>
            <person name="Sun Q."/>
            <person name="Zhou Y."/>
        </authorList>
    </citation>
    <scope>NUCLEOTIDE SEQUENCE</scope>
    <source>
        <strain evidence="1">CGMCC 4.7679</strain>
    </source>
</reference>
<accession>A0A8H9IR57</accession>
<dbReference type="SUPFAM" id="SSF56801">
    <property type="entry name" value="Acetyl-CoA synthetase-like"/>
    <property type="match status" value="1"/>
</dbReference>
<dbReference type="AlphaFoldDB" id="A0A8H9IR57"/>
<gene>
    <name evidence="1" type="ORF">GCM10017566_05890</name>
</gene>
<evidence type="ECO:0000313" key="2">
    <source>
        <dbReference type="Proteomes" id="UP000658656"/>
    </source>
</evidence>
<protein>
    <submittedName>
        <fullName evidence="1">Coenzyme F390 synthetase</fullName>
    </submittedName>
</protein>
<dbReference type="InterPro" id="IPR042099">
    <property type="entry name" value="ANL_N_sf"/>
</dbReference>
<organism evidence="1 2">
    <name type="scientific">Amycolatopsis bartoniae</name>
    <dbReference type="NCBI Taxonomy" id="941986"/>
    <lineage>
        <taxon>Bacteria</taxon>
        <taxon>Bacillati</taxon>
        <taxon>Actinomycetota</taxon>
        <taxon>Actinomycetes</taxon>
        <taxon>Pseudonocardiales</taxon>
        <taxon>Pseudonocardiaceae</taxon>
        <taxon>Amycolatopsis</taxon>
    </lineage>
</organism>
<reference evidence="1" key="1">
    <citation type="journal article" date="2014" name="Int. J. Syst. Evol. Microbiol.">
        <title>Complete genome sequence of Corynebacterium casei LMG S-19264T (=DSM 44701T), isolated from a smear-ripened cheese.</title>
        <authorList>
            <consortium name="US DOE Joint Genome Institute (JGI-PGF)"/>
            <person name="Walter F."/>
            <person name="Albersmeier A."/>
            <person name="Kalinowski J."/>
            <person name="Ruckert C."/>
        </authorList>
    </citation>
    <scope>NUCLEOTIDE SEQUENCE</scope>
    <source>
        <strain evidence="1">CGMCC 4.7679</strain>
    </source>
</reference>